<keyword evidence="5" id="KW-0408">Iron</keyword>
<keyword evidence="2" id="KW-0479">Metal-binding</keyword>
<dbReference type="Gene3D" id="3.40.366.30">
    <property type="entry name" value="50S ribosomal protein L16 arginine hydroxylase, Chain A, Domain 2"/>
    <property type="match status" value="1"/>
</dbReference>
<dbReference type="PANTHER" id="PTHR13096:SF8">
    <property type="entry name" value="RIBOSOMAL OXYGENASE 1"/>
    <property type="match status" value="1"/>
</dbReference>
<evidence type="ECO:0000256" key="1">
    <source>
        <dbReference type="ARBA" id="ARBA00001954"/>
    </source>
</evidence>
<feature type="domain" description="JmjC" evidence="6">
    <location>
        <begin position="111"/>
        <end position="239"/>
    </location>
</feature>
<organism evidence="7 8">
    <name type="scientific">Pseudoxanthomonas helianthi</name>
    <dbReference type="NCBI Taxonomy" id="1453541"/>
    <lineage>
        <taxon>Bacteria</taxon>
        <taxon>Pseudomonadati</taxon>
        <taxon>Pseudomonadota</taxon>
        <taxon>Gammaproteobacteria</taxon>
        <taxon>Lysobacterales</taxon>
        <taxon>Lysobacteraceae</taxon>
        <taxon>Pseudoxanthomonas</taxon>
    </lineage>
</organism>
<comment type="caution">
    <text evidence="7">The sequence shown here is derived from an EMBL/GenBank/DDBJ whole genome shotgun (WGS) entry which is preliminary data.</text>
</comment>
<evidence type="ECO:0000256" key="2">
    <source>
        <dbReference type="ARBA" id="ARBA00022723"/>
    </source>
</evidence>
<sequence length="406" mass="45019">MSPRKPAPSFEIDASKLPPLGMPPAQFLRDYWQKRPLLIRNAFPGFVSPIQPEDLAGLACEEAALSRIVVHDRPSDAWTLRSGPFQEEEFPGMPHHDWTLLVQDVDKWDEDVRALLAHFDFLPRWRIDDIMVSFAATGGSVGAHVDQYDVFLLQAQGERRWQIDARPNPPTAFRDDVELKLLREFNPTHDWVLQPGDMLYLPPGVPHHGVAVNPCLTFSVGMRAPSAAELIGDYLDTLVADADEGLRYGDRDLTPPTDPYEIDTAAMGRVVEALNALRMNDPDKLAGWFGRFITTYRSAGEVAPTPSARSRIEIEWDLGHGAELHRHPMSRLAWRKATRSTKAGGAQLFCSGLEFTLPVKDAQRIAAAETLDGTGYSALGEAGREAVLELLALGHYQLLGEAGDED</sequence>
<keyword evidence="8" id="KW-1185">Reference proteome</keyword>
<dbReference type="Gene3D" id="2.60.120.650">
    <property type="entry name" value="Cupin"/>
    <property type="match status" value="1"/>
</dbReference>
<proteinExistence type="predicted"/>
<dbReference type="PROSITE" id="PS51184">
    <property type="entry name" value="JMJC"/>
    <property type="match status" value="1"/>
</dbReference>
<dbReference type="SMART" id="SM00558">
    <property type="entry name" value="JmjC"/>
    <property type="match status" value="1"/>
</dbReference>
<dbReference type="InterPro" id="IPR046799">
    <property type="entry name" value="ROXA-like_wH"/>
</dbReference>
<evidence type="ECO:0000256" key="3">
    <source>
        <dbReference type="ARBA" id="ARBA00022964"/>
    </source>
</evidence>
<gene>
    <name evidence="7" type="ORF">J5837_12305</name>
</gene>
<dbReference type="EMBL" id="JAGKTC010000003">
    <property type="protein sequence ID" value="MBP3985189.1"/>
    <property type="molecule type" value="Genomic_DNA"/>
</dbReference>
<evidence type="ECO:0000256" key="4">
    <source>
        <dbReference type="ARBA" id="ARBA00023002"/>
    </source>
</evidence>
<dbReference type="RefSeq" id="WP_210537072.1">
    <property type="nucleotide sequence ID" value="NZ_JAGKTC010000003.1"/>
</dbReference>
<evidence type="ECO:0000313" key="7">
    <source>
        <dbReference type="EMBL" id="MBP3985189.1"/>
    </source>
</evidence>
<evidence type="ECO:0000313" key="8">
    <source>
        <dbReference type="Proteomes" id="UP000673447"/>
    </source>
</evidence>
<dbReference type="Pfam" id="PF08007">
    <property type="entry name" value="JmjC_2"/>
    <property type="match status" value="1"/>
</dbReference>
<evidence type="ECO:0000259" key="6">
    <source>
        <dbReference type="PROSITE" id="PS51184"/>
    </source>
</evidence>
<evidence type="ECO:0000256" key="5">
    <source>
        <dbReference type="ARBA" id="ARBA00023004"/>
    </source>
</evidence>
<dbReference type="SUPFAM" id="SSF51197">
    <property type="entry name" value="Clavaminate synthase-like"/>
    <property type="match status" value="1"/>
</dbReference>
<dbReference type="AlphaFoldDB" id="A0A940X6I6"/>
<dbReference type="PANTHER" id="PTHR13096">
    <property type="entry name" value="MINA53 MYC INDUCED NUCLEAR ANTIGEN"/>
    <property type="match status" value="1"/>
</dbReference>
<keyword evidence="4" id="KW-0560">Oxidoreductase</keyword>
<name>A0A940X6I6_9GAMM</name>
<dbReference type="InterPro" id="IPR003347">
    <property type="entry name" value="JmjC_dom"/>
</dbReference>
<dbReference type="GO" id="GO:0016706">
    <property type="term" value="F:2-oxoglutarate-dependent dioxygenase activity"/>
    <property type="evidence" value="ECO:0007669"/>
    <property type="project" value="TreeGrafter"/>
</dbReference>
<dbReference type="InterPro" id="IPR039994">
    <property type="entry name" value="NO66-like"/>
</dbReference>
<keyword evidence="3" id="KW-0223">Dioxygenase</keyword>
<reference evidence="7" key="1">
    <citation type="journal article" date="2016" name="Int. J. Syst. Evol. Microbiol.">
        <title>Pseudoxanthomonas helianthi sp. nov., isolated from roots of Jerusalem artichoke (Helianthus tuberosus).</title>
        <authorList>
            <person name="Kittiwongwattana C."/>
            <person name="Thawai C."/>
        </authorList>
    </citation>
    <scope>NUCLEOTIDE SEQUENCE</scope>
    <source>
        <strain evidence="7">110414</strain>
    </source>
</reference>
<accession>A0A940X6I6</accession>
<protein>
    <submittedName>
        <fullName evidence="7">Cupin domain-containing protein</fullName>
    </submittedName>
</protein>
<comment type="cofactor">
    <cofactor evidence="1">
        <name>Fe(2+)</name>
        <dbReference type="ChEBI" id="CHEBI:29033"/>
    </cofactor>
</comment>
<reference evidence="7" key="2">
    <citation type="submission" date="2021-03" db="EMBL/GenBank/DDBJ databases">
        <authorList>
            <person name="Cao W."/>
        </authorList>
    </citation>
    <scope>NUCLEOTIDE SEQUENCE</scope>
    <source>
        <strain evidence="7">110414</strain>
    </source>
</reference>
<dbReference type="GO" id="GO:0046872">
    <property type="term" value="F:metal ion binding"/>
    <property type="evidence" value="ECO:0007669"/>
    <property type="project" value="UniProtKB-KW"/>
</dbReference>
<dbReference type="Pfam" id="PF20514">
    <property type="entry name" value="WHD_ROXA"/>
    <property type="match status" value="1"/>
</dbReference>
<dbReference type="Proteomes" id="UP000673447">
    <property type="component" value="Unassembled WGS sequence"/>
</dbReference>